<keyword evidence="1" id="KW-0732">Signal</keyword>
<evidence type="ECO:0000313" key="3">
    <source>
        <dbReference type="Proteomes" id="UP001163798"/>
    </source>
</evidence>
<protein>
    <submittedName>
        <fullName evidence="2">Uncharacterized protein</fullName>
    </submittedName>
</protein>
<evidence type="ECO:0000313" key="2">
    <source>
        <dbReference type="EMBL" id="KAJ3786148.1"/>
    </source>
</evidence>
<dbReference type="EMBL" id="MU793321">
    <property type="protein sequence ID" value="KAJ3786148.1"/>
    <property type="molecule type" value="Genomic_DNA"/>
</dbReference>
<feature type="chain" id="PRO_5041416462" evidence="1">
    <location>
        <begin position="26"/>
        <end position="130"/>
    </location>
</feature>
<evidence type="ECO:0000256" key="1">
    <source>
        <dbReference type="SAM" id="SignalP"/>
    </source>
</evidence>
<gene>
    <name evidence="2" type="ORF">GGU10DRAFT_434014</name>
</gene>
<accession>A0AA38KF55</accession>
<reference evidence="2" key="1">
    <citation type="submission" date="2022-08" db="EMBL/GenBank/DDBJ databases">
        <authorList>
            <consortium name="DOE Joint Genome Institute"/>
            <person name="Min B."/>
            <person name="Riley R."/>
            <person name="Sierra-Patev S."/>
            <person name="Naranjo-Ortiz M."/>
            <person name="Looney B."/>
            <person name="Konkel Z."/>
            <person name="Slot J.C."/>
            <person name="Sakamoto Y."/>
            <person name="Steenwyk J.L."/>
            <person name="Rokas A."/>
            <person name="Carro J."/>
            <person name="Camarero S."/>
            <person name="Ferreira P."/>
            <person name="Molpeceres G."/>
            <person name="Ruiz-Duenas F.J."/>
            <person name="Serrano A."/>
            <person name="Henrissat B."/>
            <person name="Drula E."/>
            <person name="Hughes K.W."/>
            <person name="Mata J.L."/>
            <person name="Ishikawa N.K."/>
            <person name="Vargas-Isla R."/>
            <person name="Ushijima S."/>
            <person name="Smith C.A."/>
            <person name="Ahrendt S."/>
            <person name="Andreopoulos W."/>
            <person name="He G."/>
            <person name="Labutti K."/>
            <person name="Lipzen A."/>
            <person name="Ng V."/>
            <person name="Sandor L."/>
            <person name="Barry K."/>
            <person name="Martinez A.T."/>
            <person name="Xiao Y."/>
            <person name="Gibbons J.G."/>
            <person name="Terashima K."/>
            <person name="Hibbett D.S."/>
            <person name="Grigoriev I.V."/>
        </authorList>
    </citation>
    <scope>NUCLEOTIDE SEQUENCE</scope>
    <source>
        <strain evidence="2">TFB10291</strain>
    </source>
</reference>
<dbReference type="AlphaFoldDB" id="A0AA38KF55"/>
<keyword evidence="3" id="KW-1185">Reference proteome</keyword>
<name>A0AA38KF55_9AGAR</name>
<proteinExistence type="predicted"/>
<feature type="signal peptide" evidence="1">
    <location>
        <begin position="1"/>
        <end position="25"/>
    </location>
</feature>
<comment type="caution">
    <text evidence="2">The sequence shown here is derived from an EMBL/GenBank/DDBJ whole genome shotgun (WGS) entry which is preliminary data.</text>
</comment>
<organism evidence="2 3">
    <name type="scientific">Lentinula aff. detonsa</name>
    <dbReference type="NCBI Taxonomy" id="2804958"/>
    <lineage>
        <taxon>Eukaryota</taxon>
        <taxon>Fungi</taxon>
        <taxon>Dikarya</taxon>
        <taxon>Basidiomycota</taxon>
        <taxon>Agaricomycotina</taxon>
        <taxon>Agaricomycetes</taxon>
        <taxon>Agaricomycetidae</taxon>
        <taxon>Agaricales</taxon>
        <taxon>Marasmiineae</taxon>
        <taxon>Omphalotaceae</taxon>
        <taxon>Lentinula</taxon>
    </lineage>
</organism>
<sequence>MMLVHGPIVVILSLLLGLLSTTANAAPLDGSIALALASAKSREQQSSPHTNGINRNAPQYRVWFCPFRPVFTAPEPIKDQLFDEISRLEHLNGGDIEISLLESCPESAREFWYQKVGDNQVHYAALRART</sequence>
<dbReference type="Proteomes" id="UP001163798">
    <property type="component" value="Unassembled WGS sequence"/>
</dbReference>